<keyword evidence="4" id="KW-1185">Reference proteome</keyword>
<dbReference type="GO" id="GO:0005737">
    <property type="term" value="C:cytoplasm"/>
    <property type="evidence" value="ECO:0007669"/>
    <property type="project" value="TreeGrafter"/>
</dbReference>
<reference evidence="3" key="2">
    <citation type="submission" date="2020-05" db="UniProtKB">
        <authorList>
            <consortium name="EnsemblMetazoa"/>
        </authorList>
    </citation>
    <scope>IDENTIFICATION</scope>
    <source>
        <strain evidence="3">A-37</strain>
    </source>
</reference>
<proteinExistence type="predicted"/>
<dbReference type="AlphaFoldDB" id="A0A182M5W9"/>
<evidence type="ECO:0000259" key="2">
    <source>
        <dbReference type="PROSITE" id="PS50011"/>
    </source>
</evidence>
<dbReference type="Pfam" id="PF00069">
    <property type="entry name" value="Pkinase"/>
    <property type="match status" value="1"/>
</dbReference>
<dbReference type="InterPro" id="IPR053235">
    <property type="entry name" value="Ser_Thr_kinase"/>
</dbReference>
<dbReference type="InterPro" id="IPR000719">
    <property type="entry name" value="Prot_kinase_dom"/>
</dbReference>
<feature type="domain" description="Protein kinase" evidence="2">
    <location>
        <begin position="31"/>
        <end position="459"/>
    </location>
</feature>
<evidence type="ECO:0000256" key="1">
    <source>
        <dbReference type="SAM" id="MobiDB-lite"/>
    </source>
</evidence>
<dbReference type="VEuPathDB" id="VectorBase:ACUA010273"/>
<dbReference type="EMBL" id="AXCM01000003">
    <property type="status" value="NOT_ANNOTATED_CDS"/>
    <property type="molecule type" value="Genomic_DNA"/>
</dbReference>
<dbReference type="EnsemblMetazoa" id="ACUA010273-RA">
    <property type="protein sequence ID" value="ACUA010273-PA"/>
    <property type="gene ID" value="ACUA010273"/>
</dbReference>
<evidence type="ECO:0000313" key="3">
    <source>
        <dbReference type="EnsemblMetazoa" id="ACUA010273-PA"/>
    </source>
</evidence>
<dbReference type="STRING" id="139723.A0A182M5W9"/>
<dbReference type="Proteomes" id="UP000075883">
    <property type="component" value="Unassembled WGS sequence"/>
</dbReference>
<feature type="compositionally biased region" description="Acidic residues" evidence="1">
    <location>
        <begin position="366"/>
        <end position="375"/>
    </location>
</feature>
<dbReference type="PANTHER" id="PTHR24361">
    <property type="entry name" value="MITOGEN-ACTIVATED KINASE KINASE KINASE"/>
    <property type="match status" value="1"/>
</dbReference>
<reference evidence="4" key="1">
    <citation type="submission" date="2013-09" db="EMBL/GenBank/DDBJ databases">
        <title>The Genome Sequence of Anopheles culicifacies species A.</title>
        <authorList>
            <consortium name="The Broad Institute Genomics Platform"/>
            <person name="Neafsey D.E."/>
            <person name="Besansky N."/>
            <person name="Howell P."/>
            <person name="Walton C."/>
            <person name="Young S.K."/>
            <person name="Zeng Q."/>
            <person name="Gargeya S."/>
            <person name="Fitzgerald M."/>
            <person name="Haas B."/>
            <person name="Abouelleil A."/>
            <person name="Allen A.W."/>
            <person name="Alvarado L."/>
            <person name="Arachchi H.M."/>
            <person name="Berlin A.M."/>
            <person name="Chapman S.B."/>
            <person name="Gainer-Dewar J."/>
            <person name="Goldberg J."/>
            <person name="Griggs A."/>
            <person name="Gujja S."/>
            <person name="Hansen M."/>
            <person name="Howarth C."/>
            <person name="Imamovic A."/>
            <person name="Ireland A."/>
            <person name="Larimer J."/>
            <person name="McCowan C."/>
            <person name="Murphy C."/>
            <person name="Pearson M."/>
            <person name="Poon T.W."/>
            <person name="Priest M."/>
            <person name="Roberts A."/>
            <person name="Saif S."/>
            <person name="Shea T."/>
            <person name="Sisk P."/>
            <person name="Sykes S."/>
            <person name="Wortman J."/>
            <person name="Nusbaum C."/>
            <person name="Birren B."/>
        </authorList>
    </citation>
    <scope>NUCLEOTIDE SEQUENCE [LARGE SCALE GENOMIC DNA]</scope>
    <source>
        <strain evidence="4">A-37</strain>
    </source>
</reference>
<organism evidence="3 4">
    <name type="scientific">Anopheles culicifacies</name>
    <dbReference type="NCBI Taxonomy" id="139723"/>
    <lineage>
        <taxon>Eukaryota</taxon>
        <taxon>Metazoa</taxon>
        <taxon>Ecdysozoa</taxon>
        <taxon>Arthropoda</taxon>
        <taxon>Hexapoda</taxon>
        <taxon>Insecta</taxon>
        <taxon>Pterygota</taxon>
        <taxon>Neoptera</taxon>
        <taxon>Endopterygota</taxon>
        <taxon>Diptera</taxon>
        <taxon>Nematocera</taxon>
        <taxon>Culicoidea</taxon>
        <taxon>Culicidae</taxon>
        <taxon>Anophelinae</taxon>
        <taxon>Anopheles</taxon>
        <taxon>culicifacies species complex</taxon>
    </lineage>
</organism>
<dbReference type="PROSITE" id="PS50011">
    <property type="entry name" value="PROTEIN_KINASE_DOM"/>
    <property type="match status" value="1"/>
</dbReference>
<accession>A0A182M5W9</accession>
<name>A0A182M5W9_9DIPT</name>
<dbReference type="GO" id="GO:0005524">
    <property type="term" value="F:ATP binding"/>
    <property type="evidence" value="ECO:0007669"/>
    <property type="project" value="InterPro"/>
</dbReference>
<evidence type="ECO:0000313" key="4">
    <source>
        <dbReference type="Proteomes" id="UP000075883"/>
    </source>
</evidence>
<dbReference type="GO" id="GO:0004674">
    <property type="term" value="F:protein serine/threonine kinase activity"/>
    <property type="evidence" value="ECO:0007669"/>
    <property type="project" value="TreeGrafter"/>
</dbReference>
<dbReference type="InterPro" id="IPR011009">
    <property type="entry name" value="Kinase-like_dom_sf"/>
</dbReference>
<sequence>MNDRNKEVAFIRNPINSNGPICLVKRHSKTLAMANLLGTFKIFTYERSSTNAGSPWQLKNLSKRASDCHRAYNEQMTQEAKHLRNLQAPNIPSVMVLGTFDHELHKTQLSTITLADKLSQRYNLVMGPMKVQVATKVVVAVLETLDYLHEKCGMIHGDISSFNIQIEENYKSIKVCGFGKHSMKLSSDGWKDFSSDNVTVGLWSAPEVLRHATNVSPKSDIFSLGLVVYEMLACMPPHTFPGIQDSSILEAVELRDCHLQYKREKVGVRTMVRRHQPTVMPKRKQKPYARMSTAPFVPRSPKIVYYDCEDEQECLSSKILTARLVASLKHGTSGYGTQLSIEITGEMPLVPLIPQEPMPSPPTTPSDEDEDDSDAMSEFSDITSESTHSDICASTGIPIPRDNHLNYSCLGTRPIIPNLQTLDSKYDTLLGLFYLCTEMDPDDRPTAGRLLRALSDEKTTQKAGS</sequence>
<protein>
    <recommendedName>
        <fullName evidence="2">Protein kinase domain-containing protein</fullName>
    </recommendedName>
</protein>
<feature type="region of interest" description="Disordered" evidence="1">
    <location>
        <begin position="351"/>
        <end position="395"/>
    </location>
</feature>
<dbReference type="Gene3D" id="1.10.510.10">
    <property type="entry name" value="Transferase(Phosphotransferase) domain 1"/>
    <property type="match status" value="1"/>
</dbReference>
<dbReference type="SUPFAM" id="SSF56112">
    <property type="entry name" value="Protein kinase-like (PK-like)"/>
    <property type="match status" value="1"/>
</dbReference>
<feature type="compositionally biased region" description="Pro residues" evidence="1">
    <location>
        <begin position="354"/>
        <end position="364"/>
    </location>
</feature>